<dbReference type="AlphaFoldDB" id="A0A0A9C9G4"/>
<dbReference type="EMBL" id="GBRH01229778">
    <property type="protein sequence ID" value="JAD68117.1"/>
    <property type="molecule type" value="Transcribed_RNA"/>
</dbReference>
<name>A0A0A9C9G4_ARUDO</name>
<reference evidence="1" key="1">
    <citation type="submission" date="2014-09" db="EMBL/GenBank/DDBJ databases">
        <authorList>
            <person name="Magalhaes I.L.F."/>
            <person name="Oliveira U."/>
            <person name="Santos F.R."/>
            <person name="Vidigal T.H.D.A."/>
            <person name="Brescovit A.D."/>
            <person name="Santos A.J."/>
        </authorList>
    </citation>
    <scope>NUCLEOTIDE SEQUENCE</scope>
    <source>
        <tissue evidence="1">Shoot tissue taken approximately 20 cm above the soil surface</tissue>
    </source>
</reference>
<organism evidence="1">
    <name type="scientific">Arundo donax</name>
    <name type="common">Giant reed</name>
    <name type="synonym">Donax arundinaceus</name>
    <dbReference type="NCBI Taxonomy" id="35708"/>
    <lineage>
        <taxon>Eukaryota</taxon>
        <taxon>Viridiplantae</taxon>
        <taxon>Streptophyta</taxon>
        <taxon>Embryophyta</taxon>
        <taxon>Tracheophyta</taxon>
        <taxon>Spermatophyta</taxon>
        <taxon>Magnoliopsida</taxon>
        <taxon>Liliopsida</taxon>
        <taxon>Poales</taxon>
        <taxon>Poaceae</taxon>
        <taxon>PACMAD clade</taxon>
        <taxon>Arundinoideae</taxon>
        <taxon>Arundineae</taxon>
        <taxon>Arundo</taxon>
    </lineage>
</organism>
<sequence length="30" mass="3775">MLPLLKYISLLYSVFRWKIRHYFSRKKVTS</sequence>
<evidence type="ECO:0000313" key="1">
    <source>
        <dbReference type="EMBL" id="JAD68117.1"/>
    </source>
</evidence>
<protein>
    <submittedName>
        <fullName evidence="1">Uncharacterized protein</fullName>
    </submittedName>
</protein>
<proteinExistence type="predicted"/>
<accession>A0A0A9C9G4</accession>
<reference evidence="1" key="2">
    <citation type="journal article" date="2015" name="Data Brief">
        <title>Shoot transcriptome of the giant reed, Arundo donax.</title>
        <authorList>
            <person name="Barrero R.A."/>
            <person name="Guerrero F.D."/>
            <person name="Moolhuijzen P."/>
            <person name="Goolsby J.A."/>
            <person name="Tidwell J."/>
            <person name="Bellgard S.E."/>
            <person name="Bellgard M.I."/>
        </authorList>
    </citation>
    <scope>NUCLEOTIDE SEQUENCE</scope>
    <source>
        <tissue evidence="1">Shoot tissue taken approximately 20 cm above the soil surface</tissue>
    </source>
</reference>